<dbReference type="InterPro" id="IPR045524">
    <property type="entry name" value="DUF6473"/>
</dbReference>
<evidence type="ECO:0000313" key="2">
    <source>
        <dbReference type="EMBL" id="SNR46224.1"/>
    </source>
</evidence>
<reference evidence="2 3" key="1">
    <citation type="submission" date="2017-06" db="EMBL/GenBank/DDBJ databases">
        <authorList>
            <person name="Kim H.J."/>
            <person name="Triplett B.A."/>
        </authorList>
    </citation>
    <scope>NUCLEOTIDE SEQUENCE [LARGE SCALE GENOMIC DNA]</scope>
    <source>
        <strain evidence="2 3">DSM 29052</strain>
    </source>
</reference>
<dbReference type="AlphaFoldDB" id="A0A238WJ15"/>
<dbReference type="Proteomes" id="UP000198417">
    <property type="component" value="Unassembled WGS sequence"/>
</dbReference>
<proteinExistence type="predicted"/>
<dbReference type="EMBL" id="FZNN01000006">
    <property type="protein sequence ID" value="SNR46224.1"/>
    <property type="molecule type" value="Genomic_DNA"/>
</dbReference>
<protein>
    <recommendedName>
        <fullName evidence="1">DUF6473 domain-containing protein</fullName>
    </recommendedName>
</protein>
<gene>
    <name evidence="2" type="ORF">SAMN06265370_10625</name>
</gene>
<keyword evidence="3" id="KW-1185">Reference proteome</keyword>
<dbReference type="Pfam" id="PF20078">
    <property type="entry name" value="DUF6473"/>
    <property type="match status" value="1"/>
</dbReference>
<evidence type="ECO:0000313" key="3">
    <source>
        <dbReference type="Proteomes" id="UP000198417"/>
    </source>
</evidence>
<feature type="domain" description="DUF6473" evidence="1">
    <location>
        <begin position="5"/>
        <end position="276"/>
    </location>
</feature>
<name>A0A238WJ15_9RHOB</name>
<sequence>MVSDMSYLMQGQSGLEYYPCRYGRSRVLFRGPRRRLQGDYLAFLGGTETYGRFVNFPYPELVEKEIGQPCVNFGSINAGVDLYMHDAAVLNAIEGARLNIIQVMGAQNMSNRYYSVHPRRNDRFLRASPLLQTLYDDVDFTEFHFNRHLLRHLRQVSEERFEEIAKELRSAWMSRMKYLLGAMRGPSILVWFAPLPPGAPSNGLDGDPLFVDSSMLEALRPRIATLVVATPSEEARDMGTDDMVFNDFEAGAAAELMGPRAHEEAAEALAAVIKPLLFPSGMPD</sequence>
<evidence type="ECO:0000259" key="1">
    <source>
        <dbReference type="Pfam" id="PF20078"/>
    </source>
</evidence>
<organism evidence="2 3">
    <name type="scientific">Puniceibacterium sediminis</name>
    <dbReference type="NCBI Taxonomy" id="1608407"/>
    <lineage>
        <taxon>Bacteria</taxon>
        <taxon>Pseudomonadati</taxon>
        <taxon>Pseudomonadota</taxon>
        <taxon>Alphaproteobacteria</taxon>
        <taxon>Rhodobacterales</taxon>
        <taxon>Paracoccaceae</taxon>
        <taxon>Puniceibacterium</taxon>
    </lineage>
</organism>
<accession>A0A238WJ15</accession>